<feature type="domain" description="Tr-type G" evidence="6">
    <location>
        <begin position="4"/>
        <end position="172"/>
    </location>
</feature>
<keyword evidence="2 7" id="KW-0396">Initiation factor</keyword>
<protein>
    <submittedName>
        <fullName evidence="7">Translation initiation factor IF-2</fullName>
    </submittedName>
</protein>
<dbReference type="SUPFAM" id="SSF50447">
    <property type="entry name" value="Translation proteins"/>
    <property type="match status" value="2"/>
</dbReference>
<dbReference type="InterPro" id="IPR036925">
    <property type="entry name" value="TIF_IF2_dom3_sf"/>
</dbReference>
<dbReference type="FunFam" id="3.40.50.10050:FF:000001">
    <property type="entry name" value="Translation initiation factor IF-2"/>
    <property type="match status" value="1"/>
</dbReference>
<keyword evidence="3" id="KW-0547">Nucleotide-binding</keyword>
<keyword evidence="5" id="KW-0342">GTP-binding</keyword>
<evidence type="ECO:0000256" key="3">
    <source>
        <dbReference type="ARBA" id="ARBA00022741"/>
    </source>
</evidence>
<comment type="similarity">
    <text evidence="1">Belongs to the TRAFAC class translation factor GTPase superfamily. Classic translation factor GTPase family. IF-2 subfamily.</text>
</comment>
<dbReference type="SUPFAM" id="SSF52156">
    <property type="entry name" value="Initiation factor IF2/eIF5b, domain 3"/>
    <property type="match status" value="1"/>
</dbReference>
<dbReference type="InterPro" id="IPR027417">
    <property type="entry name" value="P-loop_NTPase"/>
</dbReference>
<dbReference type="PATRIC" id="fig|1618439.3.peg.498"/>
<organism evidence="7 8">
    <name type="scientific">Candidatus Gottesmanbacteria bacterium GW2011_GWA1_48_13</name>
    <dbReference type="NCBI Taxonomy" id="1618439"/>
    <lineage>
        <taxon>Bacteria</taxon>
        <taxon>Candidatus Gottesmaniibacteriota</taxon>
    </lineage>
</organism>
<dbReference type="InterPro" id="IPR053905">
    <property type="entry name" value="EF-G-like_DII"/>
</dbReference>
<dbReference type="Gene3D" id="2.40.30.10">
    <property type="entry name" value="Translation factors"/>
    <property type="match status" value="2"/>
</dbReference>
<name>A0A0G1UMR4_9BACT</name>
<dbReference type="InterPro" id="IPR005225">
    <property type="entry name" value="Small_GTP-bd"/>
</dbReference>
<dbReference type="InterPro" id="IPR009000">
    <property type="entry name" value="Transl_B-barrel_sf"/>
</dbReference>
<evidence type="ECO:0000256" key="1">
    <source>
        <dbReference type="ARBA" id="ARBA00007733"/>
    </source>
</evidence>
<evidence type="ECO:0000256" key="4">
    <source>
        <dbReference type="ARBA" id="ARBA00022917"/>
    </source>
</evidence>
<dbReference type="FunFam" id="3.40.50.300:FF:000019">
    <property type="entry name" value="Translation initiation factor IF-2"/>
    <property type="match status" value="1"/>
</dbReference>
<dbReference type="NCBIfam" id="TIGR00231">
    <property type="entry name" value="small_GTP"/>
    <property type="match status" value="1"/>
</dbReference>
<evidence type="ECO:0000313" key="8">
    <source>
        <dbReference type="Proteomes" id="UP000034661"/>
    </source>
</evidence>
<dbReference type="AlphaFoldDB" id="A0A0G1UMR4"/>
<dbReference type="EMBL" id="LCPJ01000019">
    <property type="protein sequence ID" value="KKU95386.1"/>
    <property type="molecule type" value="Genomic_DNA"/>
</dbReference>
<dbReference type="Gene3D" id="3.40.50.300">
    <property type="entry name" value="P-loop containing nucleotide triphosphate hydrolases"/>
    <property type="match status" value="1"/>
</dbReference>
<dbReference type="GO" id="GO:0003743">
    <property type="term" value="F:translation initiation factor activity"/>
    <property type="evidence" value="ECO:0007669"/>
    <property type="project" value="UniProtKB-KW"/>
</dbReference>
<dbReference type="Gene3D" id="3.40.50.10050">
    <property type="entry name" value="Translation initiation factor IF- 2, domain 3"/>
    <property type="match status" value="1"/>
</dbReference>
<dbReference type="Pfam" id="PF11987">
    <property type="entry name" value="IF-2"/>
    <property type="match status" value="1"/>
</dbReference>
<dbReference type="PROSITE" id="PS51722">
    <property type="entry name" value="G_TR_2"/>
    <property type="match status" value="1"/>
</dbReference>
<proteinExistence type="inferred from homology"/>
<dbReference type="SUPFAM" id="SSF52540">
    <property type="entry name" value="P-loop containing nucleoside triphosphate hydrolases"/>
    <property type="match status" value="1"/>
</dbReference>
<reference evidence="7 8" key="1">
    <citation type="journal article" date="2015" name="Nature">
        <title>rRNA introns, odd ribosomes, and small enigmatic genomes across a large radiation of phyla.</title>
        <authorList>
            <person name="Brown C.T."/>
            <person name="Hug L.A."/>
            <person name="Thomas B.C."/>
            <person name="Sharon I."/>
            <person name="Castelle C.J."/>
            <person name="Singh A."/>
            <person name="Wilkins M.J."/>
            <person name="Williams K.H."/>
            <person name="Banfield J.F."/>
        </authorList>
    </citation>
    <scope>NUCLEOTIDE SEQUENCE [LARGE SCALE GENOMIC DNA]</scope>
</reference>
<dbReference type="InterPro" id="IPR015760">
    <property type="entry name" value="TIF_IF2"/>
</dbReference>
<evidence type="ECO:0000259" key="6">
    <source>
        <dbReference type="PROSITE" id="PS51722"/>
    </source>
</evidence>
<keyword evidence="4" id="KW-0648">Protein biosynthesis</keyword>
<gene>
    <name evidence="7" type="ORF">UY27_C0019G0003</name>
</gene>
<dbReference type="GO" id="GO:0005525">
    <property type="term" value="F:GTP binding"/>
    <property type="evidence" value="ECO:0007669"/>
    <property type="project" value="UniProtKB-KW"/>
</dbReference>
<dbReference type="InterPro" id="IPR023115">
    <property type="entry name" value="TIF_IF2_dom3"/>
</dbReference>
<dbReference type="GO" id="GO:0005737">
    <property type="term" value="C:cytoplasm"/>
    <property type="evidence" value="ECO:0007669"/>
    <property type="project" value="TreeGrafter"/>
</dbReference>
<dbReference type="PANTHER" id="PTHR43381">
    <property type="entry name" value="TRANSLATION INITIATION FACTOR IF-2-RELATED"/>
    <property type="match status" value="1"/>
</dbReference>
<evidence type="ECO:0000313" key="7">
    <source>
        <dbReference type="EMBL" id="KKU95386.1"/>
    </source>
</evidence>
<dbReference type="GO" id="GO:0003924">
    <property type="term" value="F:GTPase activity"/>
    <property type="evidence" value="ECO:0007669"/>
    <property type="project" value="InterPro"/>
</dbReference>
<dbReference type="CDD" id="cd01887">
    <property type="entry name" value="IF2_eIF5B"/>
    <property type="match status" value="1"/>
</dbReference>
<sequence length="451" mass="47429">MTQPRPPIVVILGHVDHGKTSLLDALRKTNIATREAGGITQSTRAFQLQSPVTVTFIDTPGHAAFSAMRTRGGQIADIAILVVSAVDGVMPQTKESITTIKEAGIPMIVAINKMDLPGASADTIKAQLTENEVLVEGYGGDVPTVPISAKTGSGLPELLEMISLVSSLQSLVSDPSGPLECVILESHLDARRGPIATGIVKNGTLKTGQELFLDKPVGKAKALSVDPAPPSTPVEILGLTSVVPVGSLLTSTIQHQDPTSNFKRPPSNHTILNVILKADVLGSLEAITFSLPAEVNLVSSSTGEVLESDVLSAASTNSQIIAFNVKVPASSAKLADVDKVKIHTFNIIYELLDALDKLVHPQSLETIVGEAQIIAEFKIDALRVAGCKCTSGEISKSNTIKIGDKQARIKSLKMGKTEVEKVKTGQEFGAVFAPPVDFKIGENIIAVITNG</sequence>
<dbReference type="Proteomes" id="UP000034661">
    <property type="component" value="Unassembled WGS sequence"/>
</dbReference>
<dbReference type="PANTHER" id="PTHR43381:SF4">
    <property type="entry name" value="EUKARYOTIC TRANSLATION INITIATION FACTOR 5B"/>
    <property type="match status" value="1"/>
</dbReference>
<dbReference type="Pfam" id="PF22042">
    <property type="entry name" value="EF-G_D2"/>
    <property type="match status" value="1"/>
</dbReference>
<accession>A0A0G1UMR4</accession>
<evidence type="ECO:0000256" key="5">
    <source>
        <dbReference type="ARBA" id="ARBA00023134"/>
    </source>
</evidence>
<dbReference type="Pfam" id="PF00009">
    <property type="entry name" value="GTP_EFTU"/>
    <property type="match status" value="1"/>
</dbReference>
<dbReference type="InterPro" id="IPR000795">
    <property type="entry name" value="T_Tr_GTP-bd_dom"/>
</dbReference>
<evidence type="ECO:0000256" key="2">
    <source>
        <dbReference type="ARBA" id="ARBA00022540"/>
    </source>
</evidence>
<comment type="caution">
    <text evidence="7">The sequence shown here is derived from an EMBL/GenBank/DDBJ whole genome shotgun (WGS) entry which is preliminary data.</text>
</comment>